<accession>A0A2K1L8Q2</accession>
<dbReference type="Proteomes" id="UP000006727">
    <property type="component" value="Chromosome 1"/>
</dbReference>
<reference evidence="4" key="3">
    <citation type="submission" date="2020-12" db="UniProtKB">
        <authorList>
            <consortium name="EnsemblPlants"/>
        </authorList>
    </citation>
    <scope>IDENTIFICATION</scope>
</reference>
<reference evidence="3 5" key="1">
    <citation type="journal article" date="2008" name="Science">
        <title>The Physcomitrella genome reveals evolutionary insights into the conquest of land by plants.</title>
        <authorList>
            <person name="Rensing S."/>
            <person name="Lang D."/>
            <person name="Zimmer A."/>
            <person name="Terry A."/>
            <person name="Salamov A."/>
            <person name="Shapiro H."/>
            <person name="Nishiyama T."/>
            <person name="Perroud P.-F."/>
            <person name="Lindquist E."/>
            <person name="Kamisugi Y."/>
            <person name="Tanahashi T."/>
            <person name="Sakakibara K."/>
            <person name="Fujita T."/>
            <person name="Oishi K."/>
            <person name="Shin-I T."/>
            <person name="Kuroki Y."/>
            <person name="Toyoda A."/>
            <person name="Suzuki Y."/>
            <person name="Hashimoto A."/>
            <person name="Yamaguchi K."/>
            <person name="Sugano A."/>
            <person name="Kohara Y."/>
            <person name="Fujiyama A."/>
            <person name="Anterola A."/>
            <person name="Aoki S."/>
            <person name="Ashton N."/>
            <person name="Barbazuk W.B."/>
            <person name="Barker E."/>
            <person name="Bennetzen J."/>
            <person name="Bezanilla M."/>
            <person name="Blankenship R."/>
            <person name="Cho S.H."/>
            <person name="Dutcher S."/>
            <person name="Estelle M."/>
            <person name="Fawcett J.A."/>
            <person name="Gundlach H."/>
            <person name="Hanada K."/>
            <person name="Heyl A."/>
            <person name="Hicks K.A."/>
            <person name="Hugh J."/>
            <person name="Lohr M."/>
            <person name="Mayer K."/>
            <person name="Melkozernov A."/>
            <person name="Murata T."/>
            <person name="Nelson D."/>
            <person name="Pils B."/>
            <person name="Prigge M."/>
            <person name="Reiss B."/>
            <person name="Renner T."/>
            <person name="Rombauts S."/>
            <person name="Rushton P."/>
            <person name="Sanderfoot A."/>
            <person name="Schween G."/>
            <person name="Shiu S.-H."/>
            <person name="Stueber K."/>
            <person name="Theodoulou F.L."/>
            <person name="Tu H."/>
            <person name="Van de Peer Y."/>
            <person name="Verrier P.J."/>
            <person name="Waters E."/>
            <person name="Wood A."/>
            <person name="Yang L."/>
            <person name="Cove D."/>
            <person name="Cuming A."/>
            <person name="Hasebe M."/>
            <person name="Lucas S."/>
            <person name="Mishler D.B."/>
            <person name="Reski R."/>
            <person name="Grigoriev I."/>
            <person name="Quatrano R.S."/>
            <person name="Boore J.L."/>
        </authorList>
    </citation>
    <scope>NUCLEOTIDE SEQUENCE [LARGE SCALE GENOMIC DNA]</scope>
    <source>
        <strain evidence="4 5">cv. Gransden 2004</strain>
    </source>
</reference>
<dbReference type="AlphaFoldDB" id="A0A2K1L8Q2"/>
<organism evidence="3">
    <name type="scientific">Physcomitrium patens</name>
    <name type="common">Spreading-leaved earth moss</name>
    <name type="synonym">Physcomitrella patens</name>
    <dbReference type="NCBI Taxonomy" id="3218"/>
    <lineage>
        <taxon>Eukaryota</taxon>
        <taxon>Viridiplantae</taxon>
        <taxon>Streptophyta</taxon>
        <taxon>Embryophyta</taxon>
        <taxon>Bryophyta</taxon>
        <taxon>Bryophytina</taxon>
        <taxon>Bryopsida</taxon>
        <taxon>Funariidae</taxon>
        <taxon>Funariales</taxon>
        <taxon>Funariaceae</taxon>
        <taxon>Physcomitrium</taxon>
    </lineage>
</organism>
<evidence type="ECO:0000259" key="1">
    <source>
        <dbReference type="Pfam" id="PF04179"/>
    </source>
</evidence>
<reference evidence="3 5" key="2">
    <citation type="journal article" date="2018" name="Plant J.">
        <title>The Physcomitrella patens chromosome-scale assembly reveals moss genome structure and evolution.</title>
        <authorList>
            <person name="Lang D."/>
            <person name="Ullrich K.K."/>
            <person name="Murat F."/>
            <person name="Fuchs J."/>
            <person name="Jenkins J."/>
            <person name="Haas F.B."/>
            <person name="Piednoel M."/>
            <person name="Gundlach H."/>
            <person name="Van Bel M."/>
            <person name="Meyberg R."/>
            <person name="Vives C."/>
            <person name="Morata J."/>
            <person name="Symeonidi A."/>
            <person name="Hiss M."/>
            <person name="Muchero W."/>
            <person name="Kamisugi Y."/>
            <person name="Saleh O."/>
            <person name="Blanc G."/>
            <person name="Decker E.L."/>
            <person name="van Gessel N."/>
            <person name="Grimwood J."/>
            <person name="Hayes R.D."/>
            <person name="Graham S.W."/>
            <person name="Gunter L.E."/>
            <person name="McDaniel S.F."/>
            <person name="Hoernstein S.N.W."/>
            <person name="Larsson A."/>
            <person name="Li F.W."/>
            <person name="Perroud P.F."/>
            <person name="Phillips J."/>
            <person name="Ranjan P."/>
            <person name="Rokshar D.S."/>
            <person name="Rothfels C.J."/>
            <person name="Schneider L."/>
            <person name="Shu S."/>
            <person name="Stevenson D.W."/>
            <person name="Thummler F."/>
            <person name="Tillich M."/>
            <person name="Villarreal Aguilar J.C."/>
            <person name="Widiez T."/>
            <person name="Wong G.K."/>
            <person name="Wymore A."/>
            <person name="Zhang Y."/>
            <person name="Zimmer A.D."/>
            <person name="Quatrano R.S."/>
            <person name="Mayer K.F.X."/>
            <person name="Goodstein D."/>
            <person name="Casacuberta J.M."/>
            <person name="Vandepoele K."/>
            <person name="Reski R."/>
            <person name="Cuming A.C."/>
            <person name="Tuskan G.A."/>
            <person name="Maumus F."/>
            <person name="Salse J."/>
            <person name="Schmutz J."/>
            <person name="Rensing S.A."/>
        </authorList>
    </citation>
    <scope>NUCLEOTIDE SEQUENCE [LARGE SCALE GENOMIC DNA]</scope>
    <source>
        <strain evidence="4 5">cv. Gransden 2004</strain>
    </source>
</reference>
<dbReference type="InterPro" id="IPR029021">
    <property type="entry name" value="Prot-tyrosine_phosphatase-like"/>
</dbReference>
<dbReference type="EnsemblPlants" id="Pp3c1_19270V3.2">
    <property type="protein sequence ID" value="Pp3c1_19270V3.2"/>
    <property type="gene ID" value="Pp3c1_19270"/>
</dbReference>
<dbReference type="InterPro" id="IPR033449">
    <property type="entry name" value="Rit1_N"/>
</dbReference>
<dbReference type="Gramene" id="Pp3c1_19270V3.1">
    <property type="protein sequence ID" value="Pp3c1_19270V3.1"/>
    <property type="gene ID" value="Pp3c1_19270"/>
</dbReference>
<evidence type="ECO:0000313" key="3">
    <source>
        <dbReference type="EMBL" id="PNR62415.1"/>
    </source>
</evidence>
<dbReference type="PANTHER" id="PTHR31811:SF0">
    <property type="entry name" value="TRNA A64-2'-O-RIBOSYLPHOSPHATE TRANSFERASE"/>
    <property type="match status" value="1"/>
</dbReference>
<keyword evidence="5" id="KW-1185">Reference proteome</keyword>
<evidence type="ECO:0000259" key="2">
    <source>
        <dbReference type="Pfam" id="PF17184"/>
    </source>
</evidence>
<evidence type="ECO:0008006" key="6">
    <source>
        <dbReference type="Google" id="ProtNLM"/>
    </source>
</evidence>
<dbReference type="GO" id="GO:0016763">
    <property type="term" value="F:pentosyltransferase activity"/>
    <property type="evidence" value="ECO:0000318"/>
    <property type="project" value="GO_Central"/>
</dbReference>
<dbReference type="GeneID" id="112282325"/>
<dbReference type="Gramene" id="Pp3c1_19270V3.2">
    <property type="protein sequence ID" value="Pp3c1_19270V3.2"/>
    <property type="gene ID" value="Pp3c1_19270"/>
</dbReference>
<dbReference type="GO" id="GO:0043399">
    <property type="term" value="F:tRNA adenosine(64)-2'-O-ribosylphosphate transferase activity"/>
    <property type="evidence" value="ECO:0007669"/>
    <property type="project" value="InterPro"/>
</dbReference>
<sequence length="644" mass="72148">MSEIDKIDRQEDIPIMSKREATVLLSRVFQGLFHTLELSSDSGSQLLPSCGAEACLSKEQRRDCWGLRAGESMESIYKVSRQIKQKEHSLYNALRSIYHDSLFVAEIAALWPRLPLLANLRCGLWYSQHFYDVCYFKSTDGHNGNWSFNVTRLNLHVAELAAQKGGCIIVDATRKGKRFPDSMSKTLPIWACVINRALADLRKSLDENPNHLKPEEDFLDSEENSLRRHSLDWDCQLHLPIWVSETEKNNIVNRLDTWVEDLKNCGANLIPLAQMLRKPLRTLWVSQKTVIWLNEIVDTETLDFTPIFLVSASQPVSCSQRMTDAEFSWSYIPGAADDEESWARGLTPSLFWKHVYELLDDGPADCNRKVAVLVERDRVYRALRGQVAPQVRMKSGRELSVPADCPPGASFASNLHLGKIIPLSDSFDLRNLDTNDLSDSRCSDNASHSRLEEREVPALMDVISQNMDSVSLNQTNGHPPDKVPGIHWIGSTGLAVGASTCCQVDSLRKVVDCVLDVSSTGWTSSSSCEDSDLHLPIVGSKFDRHSLESHLPEAIKFAREKLTNGLSIFICCQDGEDISVCVCLAILLSCFDSAGKFCNGSLDRRTISKAEVRQSLILLASFHSGARPSRGCLKQVYNYLKNLQ</sequence>
<dbReference type="Pfam" id="PF17184">
    <property type="entry name" value="Rit1_C"/>
    <property type="match status" value="1"/>
</dbReference>
<dbReference type="STRING" id="3218.A0A2K1L8Q2"/>
<dbReference type="Pfam" id="PF04179">
    <property type="entry name" value="Init_tRNA_PT"/>
    <property type="match status" value="1"/>
</dbReference>
<name>A0A2K1L8Q2_PHYPA</name>
<protein>
    <recommendedName>
        <fullName evidence="6">Initiator tRNA phosphoribosyl transferase</fullName>
    </recommendedName>
</protein>
<feature type="domain" description="Rit1 N-terminal" evidence="2">
    <location>
        <begin position="83"/>
        <end position="374"/>
    </location>
</feature>
<dbReference type="Gene3D" id="3.90.190.10">
    <property type="entry name" value="Protein tyrosine phosphatase superfamily"/>
    <property type="match status" value="1"/>
</dbReference>
<dbReference type="GO" id="GO:0019988">
    <property type="term" value="P:charged-tRNA amino acid modification"/>
    <property type="evidence" value="ECO:0000318"/>
    <property type="project" value="GO_Central"/>
</dbReference>
<dbReference type="PANTHER" id="PTHR31811">
    <property type="entry name" value="TRNA A64-2'-O-RIBOSYLPHOSPHATE TRANSFERASE"/>
    <property type="match status" value="1"/>
</dbReference>
<dbReference type="RefSeq" id="XP_024375557.1">
    <property type="nucleotide sequence ID" value="XM_024519789.2"/>
</dbReference>
<evidence type="ECO:0000313" key="4">
    <source>
        <dbReference type="EnsemblPlants" id="Pp3c1_19270V3.1"/>
    </source>
</evidence>
<dbReference type="InterPro" id="IPR007306">
    <property type="entry name" value="Rit1"/>
</dbReference>
<dbReference type="EMBL" id="ABEU02000001">
    <property type="protein sequence ID" value="PNR62415.1"/>
    <property type="molecule type" value="Genomic_DNA"/>
</dbReference>
<dbReference type="PaxDb" id="3218-PP1S43_129V6.1"/>
<dbReference type="InterPro" id="IPR033421">
    <property type="entry name" value="Rit1_DUSP-like"/>
</dbReference>
<dbReference type="SUPFAM" id="SSF52799">
    <property type="entry name" value="(Phosphotyrosine protein) phosphatases II"/>
    <property type="match status" value="1"/>
</dbReference>
<evidence type="ECO:0000313" key="5">
    <source>
        <dbReference type="Proteomes" id="UP000006727"/>
    </source>
</evidence>
<feature type="domain" description="Rit1 DUSP-like" evidence="1">
    <location>
        <begin position="533"/>
        <end position="640"/>
    </location>
</feature>
<dbReference type="EnsemblPlants" id="Pp3c1_19270V3.1">
    <property type="protein sequence ID" value="Pp3c1_19270V3.1"/>
    <property type="gene ID" value="Pp3c1_19270"/>
</dbReference>
<proteinExistence type="predicted"/>
<gene>
    <name evidence="4" type="primary">LOC112282325</name>
    <name evidence="3" type="ORF">PHYPA_000839</name>
</gene>